<evidence type="ECO:0000259" key="13">
    <source>
        <dbReference type="Pfam" id="PF01618"/>
    </source>
</evidence>
<comment type="subcellular location">
    <subcellularLocation>
        <location evidence="1">Cell membrane</location>
        <topology evidence="1">Multi-pass membrane protein</topology>
    </subcellularLocation>
</comment>
<evidence type="ECO:0000256" key="4">
    <source>
        <dbReference type="ARBA" id="ARBA00022475"/>
    </source>
</evidence>
<comment type="similarity">
    <text evidence="2">Belongs to the MotA family.</text>
</comment>
<dbReference type="PANTHER" id="PTHR30433">
    <property type="entry name" value="CHEMOTAXIS PROTEIN MOTA"/>
    <property type="match status" value="1"/>
</dbReference>
<feature type="transmembrane region" description="Helical" evidence="12">
    <location>
        <begin position="182"/>
        <end position="201"/>
    </location>
</feature>
<dbReference type="Proteomes" id="UP000294614">
    <property type="component" value="Unassembled WGS sequence"/>
</dbReference>
<evidence type="ECO:0000256" key="8">
    <source>
        <dbReference type="ARBA" id="ARBA00022781"/>
    </source>
</evidence>
<keyword evidence="8" id="KW-0375">Hydrogen ion transport</keyword>
<keyword evidence="11 12" id="KW-0472">Membrane</keyword>
<dbReference type="EMBL" id="SMGG01000003">
    <property type="protein sequence ID" value="TCK62546.1"/>
    <property type="molecule type" value="Genomic_DNA"/>
</dbReference>
<evidence type="ECO:0000256" key="3">
    <source>
        <dbReference type="ARBA" id="ARBA00022448"/>
    </source>
</evidence>
<keyword evidence="6 12" id="KW-0812">Transmembrane</keyword>
<evidence type="ECO:0000256" key="6">
    <source>
        <dbReference type="ARBA" id="ARBA00022692"/>
    </source>
</evidence>
<evidence type="ECO:0000259" key="14">
    <source>
        <dbReference type="Pfam" id="PF20560"/>
    </source>
</evidence>
<evidence type="ECO:0000256" key="12">
    <source>
        <dbReference type="SAM" id="Phobius"/>
    </source>
</evidence>
<dbReference type="PROSITE" id="PS01307">
    <property type="entry name" value="MOTA"/>
    <property type="match status" value="1"/>
</dbReference>
<dbReference type="GO" id="GO:0005886">
    <property type="term" value="C:plasma membrane"/>
    <property type="evidence" value="ECO:0007669"/>
    <property type="project" value="UniProtKB-SubCell"/>
</dbReference>
<feature type="transmembrane region" description="Helical" evidence="12">
    <location>
        <begin position="7"/>
        <end position="28"/>
    </location>
</feature>
<feature type="domain" description="MotA/TolQ/ExbB proton channel" evidence="13">
    <location>
        <begin position="102"/>
        <end position="217"/>
    </location>
</feature>
<dbReference type="InterPro" id="IPR002898">
    <property type="entry name" value="MotA_ExbB_proton_chnl"/>
</dbReference>
<evidence type="ECO:0000256" key="11">
    <source>
        <dbReference type="ARBA" id="ARBA00023136"/>
    </source>
</evidence>
<evidence type="ECO:0000256" key="9">
    <source>
        <dbReference type="ARBA" id="ARBA00022989"/>
    </source>
</evidence>
<feature type="transmembrane region" description="Helical" evidence="12">
    <location>
        <begin position="143"/>
        <end position="170"/>
    </location>
</feature>
<dbReference type="InterPro" id="IPR047055">
    <property type="entry name" value="MotA-like"/>
</dbReference>
<evidence type="ECO:0000256" key="1">
    <source>
        <dbReference type="ARBA" id="ARBA00004651"/>
    </source>
</evidence>
<dbReference type="Pfam" id="PF20560">
    <property type="entry name" value="MotA_N"/>
    <property type="match status" value="1"/>
</dbReference>
<dbReference type="GO" id="GO:0071978">
    <property type="term" value="P:bacterial-type flagellum-dependent swarming motility"/>
    <property type="evidence" value="ECO:0007669"/>
    <property type="project" value="InterPro"/>
</dbReference>
<comment type="caution">
    <text evidence="15">The sequence shown here is derived from an EMBL/GenBank/DDBJ whole genome shotgun (WGS) entry which is preliminary data.</text>
</comment>
<dbReference type="AlphaFoldDB" id="A0A4R1KD81"/>
<evidence type="ECO:0000256" key="7">
    <source>
        <dbReference type="ARBA" id="ARBA00022779"/>
    </source>
</evidence>
<sequence>MELSTIIGMVVAIVALGVGFVMKGVALHALVVPAAYLIIFGGTAAAILNAFPLRDLKAFPKLMGKIFKGQKLMGEEEVIELFCHYASIARRDGLLALEPHAADMKDPFIKKGLMMIIDGREPDFVETVLDQDIHLMEERHHGFAFIFSQAGGYAPTLGVLGAVVGLIAALGNLSDIEKLGHSIAAAFIATLLGIFVGYVLCHPFCNKLKRMSHHEAEIKKIVFAGIMSLQAGDSVSTMEDKLSVFLQAHERKIKED</sequence>
<keyword evidence="4" id="KW-1003">Cell membrane</keyword>
<organism evidence="15 16">
    <name type="scientific">Seleniivibrio woodruffii</name>
    <dbReference type="NCBI Taxonomy" id="1078050"/>
    <lineage>
        <taxon>Bacteria</taxon>
        <taxon>Pseudomonadati</taxon>
        <taxon>Deferribacterota</taxon>
        <taxon>Deferribacteres</taxon>
        <taxon>Deferribacterales</taxon>
        <taxon>Geovibrionaceae</taxon>
        <taxon>Seleniivibrio</taxon>
    </lineage>
</organism>
<keyword evidence="7" id="KW-0283">Flagellar rotation</keyword>
<proteinExistence type="inferred from homology"/>
<reference evidence="15 16" key="1">
    <citation type="submission" date="2019-03" db="EMBL/GenBank/DDBJ databases">
        <title>Genomic Encyclopedia of Type Strains, Phase IV (KMG-IV): sequencing the most valuable type-strain genomes for metagenomic binning, comparative biology and taxonomic classification.</title>
        <authorList>
            <person name="Goeker M."/>
        </authorList>
    </citation>
    <scope>NUCLEOTIDE SEQUENCE [LARGE SCALE GENOMIC DNA]</scope>
    <source>
        <strain evidence="15 16">DSM 24984</strain>
    </source>
</reference>
<dbReference type="PANTHER" id="PTHR30433:SF3">
    <property type="entry name" value="MOTILITY PROTEIN A"/>
    <property type="match status" value="1"/>
</dbReference>
<evidence type="ECO:0000313" key="15">
    <source>
        <dbReference type="EMBL" id="TCK62546.1"/>
    </source>
</evidence>
<evidence type="ECO:0000256" key="10">
    <source>
        <dbReference type="ARBA" id="ARBA00023065"/>
    </source>
</evidence>
<keyword evidence="16" id="KW-1185">Reference proteome</keyword>
<keyword evidence="3" id="KW-0813">Transport</keyword>
<name>A0A4R1KD81_9BACT</name>
<dbReference type="NCBIfam" id="NF005997">
    <property type="entry name" value="PRK08124.1"/>
    <property type="match status" value="1"/>
</dbReference>
<dbReference type="Pfam" id="PF01618">
    <property type="entry name" value="MotA_ExbB"/>
    <property type="match status" value="1"/>
</dbReference>
<accession>A0A4R1KD81</accession>
<dbReference type="OrthoDB" id="9806929at2"/>
<dbReference type="GO" id="GO:0006935">
    <property type="term" value="P:chemotaxis"/>
    <property type="evidence" value="ECO:0007669"/>
    <property type="project" value="UniProtKB-KW"/>
</dbReference>
<dbReference type="RefSeq" id="WP_132872681.1">
    <property type="nucleotide sequence ID" value="NZ_SMGG01000003.1"/>
</dbReference>
<dbReference type="InterPro" id="IPR046786">
    <property type="entry name" value="MotA_N"/>
</dbReference>
<protein>
    <submittedName>
        <fullName evidence="15">Chemotaxis protein MotA</fullName>
    </submittedName>
</protein>
<evidence type="ECO:0000313" key="16">
    <source>
        <dbReference type="Proteomes" id="UP000294614"/>
    </source>
</evidence>
<keyword evidence="10" id="KW-0406">Ion transport</keyword>
<keyword evidence="9 12" id="KW-1133">Transmembrane helix</keyword>
<gene>
    <name evidence="15" type="ORF">C8D98_1075</name>
</gene>
<evidence type="ECO:0000256" key="5">
    <source>
        <dbReference type="ARBA" id="ARBA00022500"/>
    </source>
</evidence>
<keyword evidence="5" id="KW-0145">Chemotaxis</keyword>
<dbReference type="InterPro" id="IPR000540">
    <property type="entry name" value="Flag_MotA_CS"/>
</dbReference>
<dbReference type="GO" id="GO:1902600">
    <property type="term" value="P:proton transmembrane transport"/>
    <property type="evidence" value="ECO:0007669"/>
    <property type="project" value="UniProtKB-KW"/>
</dbReference>
<feature type="transmembrane region" description="Helical" evidence="12">
    <location>
        <begin position="34"/>
        <end position="53"/>
    </location>
</feature>
<evidence type="ECO:0000256" key="2">
    <source>
        <dbReference type="ARBA" id="ARBA00008038"/>
    </source>
</evidence>
<feature type="domain" description="Motility protein A N-terminal" evidence="14">
    <location>
        <begin position="6"/>
        <end position="89"/>
    </location>
</feature>